<protein>
    <submittedName>
        <fullName evidence="1">Uncharacterized protein</fullName>
    </submittedName>
</protein>
<dbReference type="Proteomes" id="UP000268192">
    <property type="component" value="Chromosome"/>
</dbReference>
<accession>A0A3S9B4K6</accession>
<dbReference type="AlphaFoldDB" id="A0A3S9B4K6"/>
<dbReference type="OrthoDB" id="8441904at2"/>
<gene>
    <name evidence="1" type="ORF">D5400_11735</name>
</gene>
<dbReference type="EMBL" id="CP032509">
    <property type="protein sequence ID" value="AZN71859.1"/>
    <property type="molecule type" value="Genomic_DNA"/>
</dbReference>
<reference evidence="1 2" key="1">
    <citation type="submission" date="2018-09" db="EMBL/GenBank/DDBJ databases">
        <title>Marinorhizobium profundi gen. nov., sp. nov., isolated from a deep-sea sediment sample from the New Britain Trench and proposal of Marinorhizobiaceae fam. nov. in the order Rhizobiales of the class Alphaproteobacteria.</title>
        <authorList>
            <person name="Cao J."/>
        </authorList>
    </citation>
    <scope>NUCLEOTIDE SEQUENCE [LARGE SCALE GENOMIC DNA]</scope>
    <source>
        <strain evidence="1 2">WS11</strain>
    </source>
</reference>
<evidence type="ECO:0000313" key="2">
    <source>
        <dbReference type="Proteomes" id="UP000268192"/>
    </source>
</evidence>
<dbReference type="RefSeq" id="WP_126010178.1">
    <property type="nucleotide sequence ID" value="NZ_CP032509.1"/>
</dbReference>
<organism evidence="1 2">
    <name type="scientific">Georhizobium profundi</name>
    <dbReference type="NCBI Taxonomy" id="2341112"/>
    <lineage>
        <taxon>Bacteria</taxon>
        <taxon>Pseudomonadati</taxon>
        <taxon>Pseudomonadota</taxon>
        <taxon>Alphaproteobacteria</taxon>
        <taxon>Hyphomicrobiales</taxon>
        <taxon>Rhizobiaceae</taxon>
        <taxon>Georhizobium</taxon>
    </lineage>
</organism>
<keyword evidence="2" id="KW-1185">Reference proteome</keyword>
<name>A0A3S9B4K6_9HYPH</name>
<dbReference type="KEGG" id="abaw:D5400_11735"/>
<proteinExistence type="predicted"/>
<sequence length="218" mass="24352">MSDTLIDKPTIINWALSDLGSFSTFSTEDDSDLADQIEKTWQRCVDHCFGLHDWTFARRTFKLNRHAAQPDNGWQYGFDLPGGMIGDPLKMLERAGQSPQPLRHYDIEGRAVYANVPQCWARVRQLVRPDEWDPAFRAAFTVALAGYLAVPVTHNSDERDARMVQAFGTPSKEGTGGMFGRLIAQNRAAAPVGQPLLNDDPLTAARDSFGGMPWHGRY</sequence>
<evidence type="ECO:0000313" key="1">
    <source>
        <dbReference type="EMBL" id="AZN71859.1"/>
    </source>
</evidence>